<feature type="short sequence motif" description="HXTX 2" evidence="2">
    <location>
        <begin position="131"/>
        <end position="134"/>
    </location>
</feature>
<dbReference type="GO" id="GO:0016874">
    <property type="term" value="F:ligase activity"/>
    <property type="evidence" value="ECO:0007669"/>
    <property type="project" value="UniProtKB-KW"/>
</dbReference>
<evidence type="ECO:0000259" key="3">
    <source>
        <dbReference type="Pfam" id="PF02834"/>
    </source>
</evidence>
<dbReference type="InterPro" id="IPR004175">
    <property type="entry name" value="RNA_CPDase"/>
</dbReference>
<feature type="short sequence motif" description="HXTX 1" evidence="2">
    <location>
        <begin position="40"/>
        <end position="43"/>
    </location>
</feature>
<accession>A0LR27</accession>
<dbReference type="NCBIfam" id="TIGR02258">
    <property type="entry name" value="2_5_ligase"/>
    <property type="match status" value="1"/>
</dbReference>
<dbReference type="GO" id="GO:0008664">
    <property type="term" value="F:RNA 2',3'-cyclic 3'-phosphodiesterase activity"/>
    <property type="evidence" value="ECO:0007669"/>
    <property type="project" value="UniProtKB-EC"/>
</dbReference>
<dbReference type="Gene3D" id="3.90.1140.10">
    <property type="entry name" value="Cyclic phosphodiesterase"/>
    <property type="match status" value="1"/>
</dbReference>
<protein>
    <recommendedName>
        <fullName evidence="2">RNA 2',3'-cyclic phosphodiesterase</fullName>
        <shortName evidence="2">RNA 2',3'-CPDase</shortName>
        <ecNumber evidence="2">3.1.4.58</ecNumber>
    </recommendedName>
</protein>
<sequence length="190" mass="20940">MRVFAALTPPATAIDHLEHALLGVRRDDVEWRWVLPDRWHLTLAFYGEVSEFTADRVALRLERVAGRQAPLQLCFAGVGAFDRPSRARVIWAGVRTIADDGSLARLADRCRAAGRRAGVTMPQTDRGFRAHLTLARARTNPVDARGFLAALAGYTGPVWTATHLQLIRSFLGPVPRYETLGSWPLSDGAS</sequence>
<dbReference type="HAMAP" id="MF_01940">
    <property type="entry name" value="RNA_CPDase"/>
    <property type="match status" value="1"/>
</dbReference>
<dbReference type="InParanoid" id="A0LR27"/>
<dbReference type="PANTHER" id="PTHR35561">
    <property type="entry name" value="RNA 2',3'-CYCLIC PHOSPHODIESTERASE"/>
    <property type="match status" value="1"/>
</dbReference>
<name>A0LR27_ACIC1</name>
<dbReference type="PANTHER" id="PTHR35561:SF1">
    <property type="entry name" value="RNA 2',3'-CYCLIC PHOSPHODIESTERASE"/>
    <property type="match status" value="1"/>
</dbReference>
<dbReference type="Proteomes" id="UP000008221">
    <property type="component" value="Chromosome"/>
</dbReference>
<proteinExistence type="inferred from homology"/>
<dbReference type="GO" id="GO:0004113">
    <property type="term" value="F:2',3'-cyclic-nucleotide 3'-phosphodiesterase activity"/>
    <property type="evidence" value="ECO:0007669"/>
    <property type="project" value="InterPro"/>
</dbReference>
<dbReference type="InterPro" id="IPR014051">
    <property type="entry name" value="Phosphoesterase_HXTX"/>
</dbReference>
<comment type="similarity">
    <text evidence="2">Belongs to the 2H phosphoesterase superfamily. ThpR family.</text>
</comment>
<dbReference type="SUPFAM" id="SSF55144">
    <property type="entry name" value="LigT-like"/>
    <property type="match status" value="1"/>
</dbReference>
<evidence type="ECO:0000256" key="1">
    <source>
        <dbReference type="ARBA" id="ARBA00022801"/>
    </source>
</evidence>
<dbReference type="Pfam" id="PF02834">
    <property type="entry name" value="LigT_PEase"/>
    <property type="match status" value="1"/>
</dbReference>
<dbReference type="AlphaFoldDB" id="A0LR27"/>
<dbReference type="RefSeq" id="WP_011718951.1">
    <property type="nucleotide sequence ID" value="NC_008578.1"/>
</dbReference>
<comment type="function">
    <text evidence="2">Hydrolyzes RNA 2',3'-cyclic phosphodiester to an RNA 2'-phosphomonoester.</text>
</comment>
<dbReference type="KEGG" id="ace:Acel_0111"/>
<feature type="active site" description="Proton acceptor" evidence="2">
    <location>
        <position position="131"/>
    </location>
</feature>
<gene>
    <name evidence="4" type="ordered locus">Acel_0111</name>
</gene>
<keyword evidence="4" id="KW-0436">Ligase</keyword>
<dbReference type="EC" id="3.1.4.58" evidence="2"/>
<evidence type="ECO:0000256" key="2">
    <source>
        <dbReference type="HAMAP-Rule" id="MF_01940"/>
    </source>
</evidence>
<feature type="active site" description="Proton donor" evidence="2">
    <location>
        <position position="40"/>
    </location>
</feature>
<dbReference type="STRING" id="351607.Acel_0111"/>
<keyword evidence="1 2" id="KW-0378">Hydrolase</keyword>
<dbReference type="InterPro" id="IPR009097">
    <property type="entry name" value="Cyclic_Pdiesterase"/>
</dbReference>
<feature type="domain" description="Phosphoesterase HXTX" evidence="3">
    <location>
        <begin position="14"/>
        <end position="91"/>
    </location>
</feature>
<keyword evidence="5" id="KW-1185">Reference proteome</keyword>
<dbReference type="eggNOG" id="COG1514">
    <property type="taxonomic scope" value="Bacteria"/>
</dbReference>
<evidence type="ECO:0000313" key="5">
    <source>
        <dbReference type="Proteomes" id="UP000008221"/>
    </source>
</evidence>
<reference evidence="4 5" key="1">
    <citation type="journal article" date="2009" name="Genome Res.">
        <title>Complete genome of the cellulolytic thermophile Acidothermus cellulolyticus 11B provides insights into its ecophysiological and evolutionary adaptations.</title>
        <authorList>
            <person name="Barabote R.D."/>
            <person name="Xie G."/>
            <person name="Leu D.H."/>
            <person name="Normand P."/>
            <person name="Necsulea A."/>
            <person name="Daubin V."/>
            <person name="Medigue C."/>
            <person name="Adney W.S."/>
            <person name="Xu X.C."/>
            <person name="Lapidus A."/>
            <person name="Parales R.E."/>
            <person name="Detter C."/>
            <person name="Pujic P."/>
            <person name="Bruce D."/>
            <person name="Lavire C."/>
            <person name="Challacombe J.F."/>
            <person name="Brettin T.S."/>
            <person name="Berry A.M."/>
        </authorList>
    </citation>
    <scope>NUCLEOTIDE SEQUENCE [LARGE SCALE GENOMIC DNA]</scope>
    <source>
        <strain evidence="5">ATCC 43068 / DSM 8971 / 11B</strain>
    </source>
</reference>
<dbReference type="OrthoDB" id="9787070at2"/>
<evidence type="ECO:0000313" key="4">
    <source>
        <dbReference type="EMBL" id="ABK51887.1"/>
    </source>
</evidence>
<organism evidence="4 5">
    <name type="scientific">Acidothermus cellulolyticus (strain ATCC 43068 / DSM 8971 / 11B)</name>
    <dbReference type="NCBI Taxonomy" id="351607"/>
    <lineage>
        <taxon>Bacteria</taxon>
        <taxon>Bacillati</taxon>
        <taxon>Actinomycetota</taxon>
        <taxon>Actinomycetes</taxon>
        <taxon>Acidothermales</taxon>
        <taxon>Acidothermaceae</taxon>
        <taxon>Acidothermus</taxon>
    </lineage>
</organism>
<dbReference type="HOGENOM" id="CLU_081251_1_1_11"/>
<dbReference type="EMBL" id="CP000481">
    <property type="protein sequence ID" value="ABK51887.1"/>
    <property type="molecule type" value="Genomic_DNA"/>
</dbReference>
<comment type="catalytic activity">
    <reaction evidence="2">
        <text>a 3'-end 2',3'-cyclophospho-ribonucleotide-RNA + H2O = a 3'-end 2'-phospho-ribonucleotide-RNA + H(+)</text>
        <dbReference type="Rhea" id="RHEA:11828"/>
        <dbReference type="Rhea" id="RHEA-COMP:10464"/>
        <dbReference type="Rhea" id="RHEA-COMP:17353"/>
        <dbReference type="ChEBI" id="CHEBI:15377"/>
        <dbReference type="ChEBI" id="CHEBI:15378"/>
        <dbReference type="ChEBI" id="CHEBI:83064"/>
        <dbReference type="ChEBI" id="CHEBI:173113"/>
        <dbReference type="EC" id="3.1.4.58"/>
    </reaction>
</comment>